<dbReference type="AlphaFoldDB" id="A0A212M024"/>
<evidence type="ECO:0000256" key="1">
    <source>
        <dbReference type="ARBA" id="ARBA00007137"/>
    </source>
</evidence>
<protein>
    <recommendedName>
        <fullName evidence="4">Methyltransferase</fullName>
        <ecNumber evidence="4">2.1.1.-</ecNumber>
    </recommendedName>
</protein>
<evidence type="ECO:0000256" key="3">
    <source>
        <dbReference type="ARBA" id="ARBA00022679"/>
    </source>
</evidence>
<dbReference type="Gene3D" id="3.20.20.480">
    <property type="entry name" value="Trimethylamine methyltransferase-like"/>
    <property type="match status" value="1"/>
</dbReference>
<evidence type="ECO:0000313" key="5">
    <source>
        <dbReference type="EMBL" id="SCM83116.1"/>
    </source>
</evidence>
<dbReference type="PIRSF" id="PIRSF037567">
    <property type="entry name" value="MTTB_MeTrfase"/>
    <property type="match status" value="1"/>
</dbReference>
<dbReference type="GO" id="GO:0015948">
    <property type="term" value="P:methanogenesis"/>
    <property type="evidence" value="ECO:0007669"/>
    <property type="project" value="UniProtKB-UniRule"/>
</dbReference>
<dbReference type="InterPro" id="IPR010426">
    <property type="entry name" value="MTTB_MeTrfase"/>
</dbReference>
<dbReference type="Pfam" id="PF06253">
    <property type="entry name" value="MTTB"/>
    <property type="match status" value="1"/>
</dbReference>
<dbReference type="EC" id="2.1.1.-" evidence="4"/>
<sequence length="476" mass="51760">MQFDNMEEDLRQIHEASMQILEKTGMKFHHPEVTLLLEQKGITVSGQTAFFKREQIAEWVGKAPSCFTLYARNPRYDMVVGGEHVECCPGSGSPAIAGSDGSKRPATMNDYINFLKLYHQSDLYKCNGGFVVQPAELSGKYSIAMMLYATLCFSDKGIVTGTGSGEEVQALMDMLATVFGKEDLSRHARAITIVNTNTPLQFDKNMLETMLIFVKHSQPVIIAAASMAGTTAPVTLAGTIALTNAEVLAGIAVAQMLKAGTPVVYGSQSTTADMRTGSIAIGSPEGALCYEYAARLAKAYGLPCRGGGSLTDAKSLSVQAGYETMLTQLTTQRAGMNLMFQSSGIMDGYASMSYEKFIVDLEIIKMARRYLAGVAVNRDTLAVDVINEAGIAGQFLTAGHTMKHCRKEPFIPEISLRGTVTGDPTAKLLETIHSKKDKMLNTYQQPELPQEIQQQLVQYLAGKGFDKTYIEALQHM</sequence>
<evidence type="ECO:0000256" key="4">
    <source>
        <dbReference type="PIRNR" id="PIRNR037567"/>
    </source>
</evidence>
<reference evidence="5" key="1">
    <citation type="submission" date="2016-08" db="EMBL/GenBank/DDBJ databases">
        <authorList>
            <person name="Seilhamer J.J."/>
        </authorList>
    </citation>
    <scope>NUCLEOTIDE SEQUENCE</scope>
    <source>
        <strain evidence="5">86</strain>
    </source>
</reference>
<evidence type="ECO:0000256" key="2">
    <source>
        <dbReference type="ARBA" id="ARBA00022603"/>
    </source>
</evidence>
<dbReference type="InterPro" id="IPR038601">
    <property type="entry name" value="MttB-like_sf"/>
</dbReference>
<gene>
    <name evidence="5" type="ORF">KL86SPO_60079</name>
</gene>
<name>A0A212M024_9FIRM</name>
<accession>A0A212M024</accession>
<keyword evidence="3 4" id="KW-0808">Transferase</keyword>
<dbReference type="EMBL" id="FMJE01000006">
    <property type="protein sequence ID" value="SCM83116.1"/>
    <property type="molecule type" value="Genomic_DNA"/>
</dbReference>
<organism evidence="5">
    <name type="scientific">uncultured Sporomusa sp</name>
    <dbReference type="NCBI Taxonomy" id="307249"/>
    <lineage>
        <taxon>Bacteria</taxon>
        <taxon>Bacillati</taxon>
        <taxon>Bacillota</taxon>
        <taxon>Negativicutes</taxon>
        <taxon>Selenomonadales</taxon>
        <taxon>Sporomusaceae</taxon>
        <taxon>Sporomusa</taxon>
        <taxon>environmental samples</taxon>
    </lineage>
</organism>
<dbReference type="RefSeq" id="WP_288185628.1">
    <property type="nucleotide sequence ID" value="NZ_LT608335.1"/>
</dbReference>
<proteinExistence type="inferred from homology"/>
<dbReference type="GO" id="GO:0008168">
    <property type="term" value="F:methyltransferase activity"/>
    <property type="evidence" value="ECO:0007669"/>
    <property type="project" value="UniProtKB-KW"/>
</dbReference>
<dbReference type="GO" id="GO:0032259">
    <property type="term" value="P:methylation"/>
    <property type="evidence" value="ECO:0007669"/>
    <property type="project" value="UniProtKB-KW"/>
</dbReference>
<keyword evidence="2 5" id="KW-0489">Methyltransferase</keyword>
<comment type="similarity">
    <text evidence="1 4">Belongs to the trimethylamine methyltransferase family.</text>
</comment>